<dbReference type="EMBL" id="JBICBT010000862">
    <property type="protein sequence ID" value="KAL3096480.1"/>
    <property type="molecule type" value="Genomic_DNA"/>
</dbReference>
<evidence type="ECO:0000313" key="3">
    <source>
        <dbReference type="Proteomes" id="UP001620626"/>
    </source>
</evidence>
<sequence>MCGCMHVLGVACGSTNIHFMAFWSFGHGRSMNAGRAAARWDRRKPRGWGVGRKPGRRKRPGGNWVGGGGVWQPSPTAGGKFCRPRQFNAGPPLCCSRQPQQQQGFLRVEKR</sequence>
<gene>
    <name evidence="2" type="ORF">niasHT_029839</name>
</gene>
<accession>A0ABD2K0R7</accession>
<protein>
    <submittedName>
        <fullName evidence="2">Uncharacterized protein</fullName>
    </submittedName>
</protein>
<organism evidence="2 3">
    <name type="scientific">Heterodera trifolii</name>
    <dbReference type="NCBI Taxonomy" id="157864"/>
    <lineage>
        <taxon>Eukaryota</taxon>
        <taxon>Metazoa</taxon>
        <taxon>Ecdysozoa</taxon>
        <taxon>Nematoda</taxon>
        <taxon>Chromadorea</taxon>
        <taxon>Rhabditida</taxon>
        <taxon>Tylenchina</taxon>
        <taxon>Tylenchomorpha</taxon>
        <taxon>Tylenchoidea</taxon>
        <taxon>Heteroderidae</taxon>
        <taxon>Heteroderinae</taxon>
        <taxon>Heterodera</taxon>
    </lineage>
</organism>
<feature type="region of interest" description="Disordered" evidence="1">
    <location>
        <begin position="36"/>
        <end position="70"/>
    </location>
</feature>
<name>A0ABD2K0R7_9BILA</name>
<dbReference type="AlphaFoldDB" id="A0ABD2K0R7"/>
<evidence type="ECO:0000313" key="2">
    <source>
        <dbReference type="EMBL" id="KAL3096480.1"/>
    </source>
</evidence>
<proteinExistence type="predicted"/>
<comment type="caution">
    <text evidence="2">The sequence shown here is derived from an EMBL/GenBank/DDBJ whole genome shotgun (WGS) entry which is preliminary data.</text>
</comment>
<keyword evidence="3" id="KW-1185">Reference proteome</keyword>
<dbReference type="Proteomes" id="UP001620626">
    <property type="component" value="Unassembled WGS sequence"/>
</dbReference>
<evidence type="ECO:0000256" key="1">
    <source>
        <dbReference type="SAM" id="MobiDB-lite"/>
    </source>
</evidence>
<reference evidence="2 3" key="1">
    <citation type="submission" date="2024-10" db="EMBL/GenBank/DDBJ databases">
        <authorList>
            <person name="Kim D."/>
        </authorList>
    </citation>
    <scope>NUCLEOTIDE SEQUENCE [LARGE SCALE GENOMIC DNA]</scope>
    <source>
        <strain evidence="2">BH-2024</strain>
    </source>
</reference>